<organism evidence="7 8">
    <name type="scientific">Thalassiosira oceanica</name>
    <name type="common">Marine diatom</name>
    <dbReference type="NCBI Taxonomy" id="159749"/>
    <lineage>
        <taxon>Eukaryota</taxon>
        <taxon>Sar</taxon>
        <taxon>Stramenopiles</taxon>
        <taxon>Ochrophyta</taxon>
        <taxon>Bacillariophyta</taxon>
        <taxon>Coscinodiscophyceae</taxon>
        <taxon>Thalassiosirophycidae</taxon>
        <taxon>Thalassiosirales</taxon>
        <taxon>Thalassiosiraceae</taxon>
        <taxon>Thalassiosira</taxon>
    </lineage>
</organism>
<feature type="compositionally biased region" description="Basic and acidic residues" evidence="5">
    <location>
        <begin position="127"/>
        <end position="137"/>
    </location>
</feature>
<dbReference type="SUPFAM" id="SSF57850">
    <property type="entry name" value="RING/U-box"/>
    <property type="match status" value="1"/>
</dbReference>
<feature type="region of interest" description="Disordered" evidence="5">
    <location>
        <begin position="114"/>
        <end position="151"/>
    </location>
</feature>
<dbReference type="PROSITE" id="PS50089">
    <property type="entry name" value="ZF_RING_2"/>
    <property type="match status" value="1"/>
</dbReference>
<keyword evidence="3" id="KW-0862">Zinc</keyword>
<feature type="compositionally biased region" description="Polar residues" evidence="5">
    <location>
        <begin position="114"/>
        <end position="123"/>
    </location>
</feature>
<evidence type="ECO:0000313" key="8">
    <source>
        <dbReference type="Proteomes" id="UP000266841"/>
    </source>
</evidence>
<reference evidence="7 8" key="1">
    <citation type="journal article" date="2012" name="Genome Biol.">
        <title>Genome and low-iron response of an oceanic diatom adapted to chronic iron limitation.</title>
        <authorList>
            <person name="Lommer M."/>
            <person name="Specht M."/>
            <person name="Roy A.S."/>
            <person name="Kraemer L."/>
            <person name="Andreson R."/>
            <person name="Gutowska M.A."/>
            <person name="Wolf J."/>
            <person name="Bergner S.V."/>
            <person name="Schilhabel M.B."/>
            <person name="Klostermeier U.C."/>
            <person name="Beiko R.G."/>
            <person name="Rosenstiel P."/>
            <person name="Hippler M."/>
            <person name="Laroche J."/>
        </authorList>
    </citation>
    <scope>NUCLEOTIDE SEQUENCE [LARGE SCALE GENOMIC DNA]</scope>
    <source>
        <strain evidence="7 8">CCMP1005</strain>
    </source>
</reference>
<dbReference type="Proteomes" id="UP000266841">
    <property type="component" value="Unassembled WGS sequence"/>
</dbReference>
<feature type="non-terminal residue" evidence="7">
    <location>
        <position position="308"/>
    </location>
</feature>
<keyword evidence="1" id="KW-0479">Metal-binding</keyword>
<feature type="domain" description="RING-type" evidence="6">
    <location>
        <begin position="12"/>
        <end position="76"/>
    </location>
</feature>
<evidence type="ECO:0000259" key="6">
    <source>
        <dbReference type="PROSITE" id="PS50089"/>
    </source>
</evidence>
<evidence type="ECO:0000256" key="4">
    <source>
        <dbReference type="PROSITE-ProRule" id="PRU00175"/>
    </source>
</evidence>
<dbReference type="AlphaFoldDB" id="K0SPU3"/>
<dbReference type="InterPro" id="IPR001841">
    <property type="entry name" value="Znf_RING"/>
</dbReference>
<accession>K0SPU3</accession>
<evidence type="ECO:0000256" key="2">
    <source>
        <dbReference type="ARBA" id="ARBA00022771"/>
    </source>
</evidence>
<keyword evidence="2 4" id="KW-0863">Zinc-finger</keyword>
<name>K0SPU3_THAOC</name>
<gene>
    <name evidence="7" type="ORF">THAOC_19241</name>
</gene>
<dbReference type="GO" id="GO:0008270">
    <property type="term" value="F:zinc ion binding"/>
    <property type="evidence" value="ECO:0007669"/>
    <property type="project" value="UniProtKB-KW"/>
</dbReference>
<dbReference type="InterPro" id="IPR013083">
    <property type="entry name" value="Znf_RING/FYVE/PHD"/>
</dbReference>
<comment type="caution">
    <text evidence="7">The sequence shown here is derived from an EMBL/GenBank/DDBJ whole genome shotgun (WGS) entry which is preliminary data.</text>
</comment>
<evidence type="ECO:0000256" key="1">
    <source>
        <dbReference type="ARBA" id="ARBA00022723"/>
    </source>
</evidence>
<feature type="region of interest" description="Disordered" evidence="5">
    <location>
        <begin position="226"/>
        <end position="249"/>
    </location>
</feature>
<proteinExistence type="predicted"/>
<dbReference type="PROSITE" id="PS00518">
    <property type="entry name" value="ZF_RING_1"/>
    <property type="match status" value="1"/>
</dbReference>
<keyword evidence="8" id="KW-1185">Reference proteome</keyword>
<dbReference type="EMBL" id="AGNL01021135">
    <property type="protein sequence ID" value="EJK60412.1"/>
    <property type="molecule type" value="Genomic_DNA"/>
</dbReference>
<evidence type="ECO:0000256" key="3">
    <source>
        <dbReference type="ARBA" id="ARBA00022833"/>
    </source>
</evidence>
<protein>
    <recommendedName>
        <fullName evidence="6">RING-type domain-containing protein</fullName>
    </recommendedName>
</protein>
<dbReference type="Gene3D" id="3.30.40.10">
    <property type="entry name" value="Zinc/RING finger domain, C3HC4 (zinc finger)"/>
    <property type="match status" value="1"/>
</dbReference>
<dbReference type="InterPro" id="IPR017907">
    <property type="entry name" value="Znf_RING_CS"/>
</dbReference>
<evidence type="ECO:0000313" key="7">
    <source>
        <dbReference type="EMBL" id="EJK60412.1"/>
    </source>
</evidence>
<sequence length="308" mass="35128">MLVELTDEETTCSICRSKFSCDTGNTDYEIRKHLPVLSSSRCDHWFCHGCILSVQLRVAEDNNGKVPKWLRCMTCREKTSFRPDEPKYHRLLIDQLRRAQQFAALAIKREVQADSATQVSSETNEIEEARSSKDSKNFEALQPPSIPHVNMKPEEELPLANPNNPVKFEEPETIVENPSESNGKYESTEETNWKDRIGTVSEHTQLQKRTRVQKESCHKRIKVESLEEGEFRSRNSPASSLDRSQKRNMIQDLDKTGIVNGKAKEGGKTKHALYSVLVYKGVKITEEIRTEITRVRIGPQVKDIPSGT</sequence>
<evidence type="ECO:0000256" key="5">
    <source>
        <dbReference type="SAM" id="MobiDB-lite"/>
    </source>
</evidence>